<dbReference type="Proteomes" id="UP000618319">
    <property type="component" value="Unassembled WGS sequence"/>
</dbReference>
<protein>
    <submittedName>
        <fullName evidence="3">Uncharacterized protein</fullName>
    </submittedName>
</protein>
<dbReference type="EMBL" id="PSKQ01000017">
    <property type="protein sequence ID" value="MBE8720052.1"/>
    <property type="molecule type" value="Genomic_DNA"/>
</dbReference>
<evidence type="ECO:0000313" key="4">
    <source>
        <dbReference type="Proteomes" id="UP000618319"/>
    </source>
</evidence>
<feature type="transmembrane region" description="Helical" evidence="2">
    <location>
        <begin position="6"/>
        <end position="22"/>
    </location>
</feature>
<dbReference type="RefSeq" id="WP_196937748.1">
    <property type="nucleotide sequence ID" value="NZ_MU158689.1"/>
</dbReference>
<evidence type="ECO:0000256" key="2">
    <source>
        <dbReference type="SAM" id="Phobius"/>
    </source>
</evidence>
<keyword evidence="2" id="KW-0472">Membrane</keyword>
<name>A0ABR9T5V6_9SPHI</name>
<keyword evidence="2" id="KW-0812">Transmembrane</keyword>
<gene>
    <name evidence="3" type="ORF">C4F40_04830</name>
</gene>
<reference evidence="3 4" key="1">
    <citation type="submission" date="2018-02" db="EMBL/GenBank/DDBJ databases">
        <title>Sphingobacterium KA21.</title>
        <authorList>
            <person name="Vasarhelyi B.M."/>
            <person name="Deshmukh S."/>
            <person name="Balint B."/>
            <person name="Kukolya J."/>
        </authorList>
    </citation>
    <scope>NUCLEOTIDE SEQUENCE [LARGE SCALE GENOMIC DNA]</scope>
    <source>
        <strain evidence="3 4">Ka21</strain>
    </source>
</reference>
<keyword evidence="2" id="KW-1133">Transmembrane helix</keyword>
<comment type="caution">
    <text evidence="3">The sequence shown here is derived from an EMBL/GenBank/DDBJ whole genome shotgun (WGS) entry which is preliminary data.</text>
</comment>
<organism evidence="3 4">
    <name type="scientific">Sphingobacterium pedocola</name>
    <dbReference type="NCBI Taxonomy" id="2082722"/>
    <lineage>
        <taxon>Bacteria</taxon>
        <taxon>Pseudomonadati</taxon>
        <taxon>Bacteroidota</taxon>
        <taxon>Sphingobacteriia</taxon>
        <taxon>Sphingobacteriales</taxon>
        <taxon>Sphingobacteriaceae</taxon>
        <taxon>Sphingobacterium</taxon>
    </lineage>
</organism>
<keyword evidence="4" id="KW-1185">Reference proteome</keyword>
<proteinExistence type="predicted"/>
<feature type="region of interest" description="Disordered" evidence="1">
    <location>
        <begin position="33"/>
        <end position="67"/>
    </location>
</feature>
<accession>A0ABR9T5V6</accession>
<sequence length="114" mass="12917">MENILITLVLVGGLIYNIYNNYKKEMEKTAKRDVRVPVPPVPMQAPSMPTRSTIHPPVIKRESTPPEVSHIQKYKGEKKIIPQALALEALEEKTVAFDLKQAVIQAAILDRPYR</sequence>
<evidence type="ECO:0000313" key="3">
    <source>
        <dbReference type="EMBL" id="MBE8720052.1"/>
    </source>
</evidence>
<evidence type="ECO:0000256" key="1">
    <source>
        <dbReference type="SAM" id="MobiDB-lite"/>
    </source>
</evidence>